<organism evidence="3 4">
    <name type="scientific">Chlorella vulgaris</name>
    <name type="common">Green alga</name>
    <dbReference type="NCBI Taxonomy" id="3077"/>
    <lineage>
        <taxon>Eukaryota</taxon>
        <taxon>Viridiplantae</taxon>
        <taxon>Chlorophyta</taxon>
        <taxon>core chlorophytes</taxon>
        <taxon>Trebouxiophyceae</taxon>
        <taxon>Chlorellales</taxon>
        <taxon>Chlorellaceae</taxon>
        <taxon>Chlorella clade</taxon>
        <taxon>Chlorella</taxon>
    </lineage>
</organism>
<dbReference type="Pfam" id="PF16903">
    <property type="entry name" value="Capsid_N"/>
    <property type="match status" value="1"/>
</dbReference>
<evidence type="ECO:0000313" key="3">
    <source>
        <dbReference type="EMBL" id="KAI3432522.1"/>
    </source>
</evidence>
<dbReference type="SUPFAM" id="SSF49749">
    <property type="entry name" value="Group II dsDNA viruses VP"/>
    <property type="match status" value="3"/>
</dbReference>
<dbReference type="InterPro" id="IPR007542">
    <property type="entry name" value="MCP_C"/>
</dbReference>
<feature type="domain" description="Major capsid protein N-terminal" evidence="2">
    <location>
        <begin position="105"/>
        <end position="225"/>
    </location>
</feature>
<dbReference type="Proteomes" id="UP001055712">
    <property type="component" value="Unassembled WGS sequence"/>
</dbReference>
<dbReference type="InterPro" id="IPR031654">
    <property type="entry name" value="Capsid_N"/>
</dbReference>
<sequence>MELLPNILRQADLRTVAVSSAVSQAVRAVSKESTEEVAARVKAVAEDMWRRLLVGVHLSTSPGASYGPFDPDKHALFWKCMDLAGPDDDWLPGGEEIKLGAHVTADNVSCTISRNGDLITDCFLEIVLTKPASNTSATWWPAEALIQEVSLDIGGQTIDKHNSTWFRIFNELFRKDSEKAAYERMVNFTEDEQKANGAIKKRFYLPLIFFFNRNPGLALPLIALTAGRKSIQPRASGNCAEENLLGSREAFASSQMLYHEVKINIKFQNTTIMQDAGIDTTIDPEVTLWVDYVYLDTDERRRFAQVSHEYLITQIQHTGDETALVNNATQNLRLNLNHPCKYLTWVFANPNRHGHFAGNAQARTTTSEFMAPLASAKLQLNGHDRATTRMGSYFNYTQPFQTLKAKPQAGINLYTFSIKPDEHQPSGTCNMSRIDNATLVLAYKTQVANSTSSNVANVVSKVLDESRTTDECKDLTALRLYAENYNVLRIMSGINSPVPNSKLPSGFRITPGRANSGSFRGLAALAA</sequence>
<dbReference type="Pfam" id="PF04451">
    <property type="entry name" value="Capsid_NCLDV"/>
    <property type="match status" value="1"/>
</dbReference>
<dbReference type="OrthoDB" id="540070at2759"/>
<reference evidence="3" key="1">
    <citation type="journal article" date="2019" name="Plant J.">
        <title>Chlorella vulgaris genome assembly and annotation reveals the molecular basis for metabolic acclimation to high light conditions.</title>
        <authorList>
            <person name="Cecchin M."/>
            <person name="Marcolungo L."/>
            <person name="Rossato M."/>
            <person name="Girolomoni L."/>
            <person name="Cosentino E."/>
            <person name="Cuine S."/>
            <person name="Li-Beisson Y."/>
            <person name="Delledonne M."/>
            <person name="Ballottari M."/>
        </authorList>
    </citation>
    <scope>NUCLEOTIDE SEQUENCE</scope>
    <source>
        <strain evidence="3">211/11P</strain>
    </source>
</reference>
<evidence type="ECO:0000259" key="2">
    <source>
        <dbReference type="Pfam" id="PF16903"/>
    </source>
</evidence>
<proteinExistence type="predicted"/>
<dbReference type="Gene3D" id="2.70.9.20">
    <property type="entry name" value="Major capsid protein Vp54"/>
    <property type="match status" value="1"/>
</dbReference>
<dbReference type="InterPro" id="IPR038519">
    <property type="entry name" value="MCP_C_sf"/>
</dbReference>
<dbReference type="AlphaFoldDB" id="A0A9D4YYP4"/>
<protein>
    <submittedName>
        <fullName evidence="3">Uncharacterized protein</fullName>
    </submittedName>
</protein>
<dbReference type="Gene3D" id="2.70.9.10">
    <property type="entry name" value="Adenovirus Type 2 Hexon, domain 4"/>
    <property type="match status" value="2"/>
</dbReference>
<keyword evidence="4" id="KW-1185">Reference proteome</keyword>
<dbReference type="EMBL" id="SIDB01000005">
    <property type="protein sequence ID" value="KAI3432522.1"/>
    <property type="molecule type" value="Genomic_DNA"/>
</dbReference>
<evidence type="ECO:0000313" key="4">
    <source>
        <dbReference type="Proteomes" id="UP001055712"/>
    </source>
</evidence>
<comment type="caution">
    <text evidence="3">The sequence shown here is derived from an EMBL/GenBank/DDBJ whole genome shotgun (WGS) entry which is preliminary data.</text>
</comment>
<evidence type="ECO:0000259" key="1">
    <source>
        <dbReference type="Pfam" id="PF04451"/>
    </source>
</evidence>
<reference evidence="3" key="2">
    <citation type="submission" date="2020-11" db="EMBL/GenBank/DDBJ databases">
        <authorList>
            <person name="Cecchin M."/>
            <person name="Marcolungo L."/>
            <person name="Rossato M."/>
            <person name="Girolomoni L."/>
            <person name="Cosentino E."/>
            <person name="Cuine S."/>
            <person name="Li-Beisson Y."/>
            <person name="Delledonne M."/>
            <person name="Ballottari M."/>
        </authorList>
    </citation>
    <scope>NUCLEOTIDE SEQUENCE</scope>
    <source>
        <strain evidence="3">211/11P</strain>
        <tissue evidence="3">Whole cell</tissue>
    </source>
</reference>
<feature type="domain" description="Major capsid protein C-terminal" evidence="1">
    <location>
        <begin position="299"/>
        <end position="494"/>
    </location>
</feature>
<accession>A0A9D4YYP4</accession>
<gene>
    <name evidence="3" type="ORF">D9Q98_004071</name>
</gene>
<name>A0A9D4YYP4_CHLVU</name>
<dbReference type="InterPro" id="IPR016112">
    <property type="entry name" value="VP_dsDNA_II"/>
</dbReference>
<dbReference type="GO" id="GO:0005198">
    <property type="term" value="F:structural molecule activity"/>
    <property type="evidence" value="ECO:0007669"/>
    <property type="project" value="InterPro"/>
</dbReference>